<feature type="domain" description="Roadblock/LAMTOR2" evidence="2">
    <location>
        <begin position="11"/>
        <end position="101"/>
    </location>
</feature>
<evidence type="ECO:0000256" key="1">
    <source>
        <dbReference type="SAM" id="MobiDB-lite"/>
    </source>
</evidence>
<evidence type="ECO:0000313" key="3">
    <source>
        <dbReference type="EMBL" id="MBW8485069.1"/>
    </source>
</evidence>
<dbReference type="SUPFAM" id="SSF103196">
    <property type="entry name" value="Roadblock/LC7 domain"/>
    <property type="match status" value="1"/>
</dbReference>
<dbReference type="Gene3D" id="3.30.450.30">
    <property type="entry name" value="Dynein light chain 2a, cytoplasmic"/>
    <property type="match status" value="1"/>
</dbReference>
<sequence length="142" mass="14504">MQKAGSAADLGWLLDDLIGRLPHARHAVVLSADGLLMASSAAMSQDDGEHLAAVAAGIQSLAKGAGTRFGGGAVRQTIVEMQSAFMLVTVAGKGACLAVLSDEEADVGLIAYEMAMLVTSMGHHLSTPTRSETAAPESRPTS</sequence>
<dbReference type="EMBL" id="JAIBOA010000014">
    <property type="protein sequence ID" value="MBW8485069.1"/>
    <property type="molecule type" value="Genomic_DNA"/>
</dbReference>
<feature type="region of interest" description="Disordered" evidence="1">
    <location>
        <begin position="123"/>
        <end position="142"/>
    </location>
</feature>
<gene>
    <name evidence="3" type="ORF">K1Y72_21985</name>
</gene>
<name>A0ABS7FXB1_9ACTN</name>
<dbReference type="PANTHER" id="PTHR36222:SF1">
    <property type="entry name" value="SERINE PROTEASE INHIBITOR RV3364C"/>
    <property type="match status" value="1"/>
</dbReference>
<dbReference type="PANTHER" id="PTHR36222">
    <property type="entry name" value="SERINE PROTEASE INHIBITOR RV3364C"/>
    <property type="match status" value="1"/>
</dbReference>
<dbReference type="RefSeq" id="WP_220168298.1">
    <property type="nucleotide sequence ID" value="NZ_JAIBOA010000014.1"/>
</dbReference>
<dbReference type="Proteomes" id="UP000774570">
    <property type="component" value="Unassembled WGS sequence"/>
</dbReference>
<evidence type="ECO:0000259" key="2">
    <source>
        <dbReference type="SMART" id="SM00960"/>
    </source>
</evidence>
<proteinExistence type="predicted"/>
<dbReference type="SMART" id="SM00960">
    <property type="entry name" value="Robl_LC7"/>
    <property type="match status" value="1"/>
</dbReference>
<comment type="caution">
    <text evidence="3">The sequence shown here is derived from an EMBL/GenBank/DDBJ whole genome shotgun (WGS) entry which is preliminary data.</text>
</comment>
<dbReference type="Pfam" id="PF03259">
    <property type="entry name" value="Robl_LC7"/>
    <property type="match status" value="1"/>
</dbReference>
<keyword evidence="4" id="KW-1185">Reference proteome</keyword>
<organism evidence="3 4">
    <name type="scientific">Actinomadura parmotrematis</name>
    <dbReference type="NCBI Taxonomy" id="2864039"/>
    <lineage>
        <taxon>Bacteria</taxon>
        <taxon>Bacillati</taxon>
        <taxon>Actinomycetota</taxon>
        <taxon>Actinomycetes</taxon>
        <taxon>Streptosporangiales</taxon>
        <taxon>Thermomonosporaceae</taxon>
        <taxon>Actinomadura</taxon>
    </lineage>
</organism>
<accession>A0ABS7FXB1</accession>
<protein>
    <submittedName>
        <fullName evidence="3">Roadblock/LC7 domain-containing protein</fullName>
    </submittedName>
</protein>
<dbReference type="InterPro" id="IPR053141">
    <property type="entry name" value="Mycobact_SerProt_Inhib_Rv3364c"/>
</dbReference>
<dbReference type="InterPro" id="IPR004942">
    <property type="entry name" value="Roadblock/LAMTOR2_dom"/>
</dbReference>
<reference evidence="3 4" key="1">
    <citation type="submission" date="2021-07" db="EMBL/GenBank/DDBJ databases">
        <title>Actinomadura sp. PM05-2 isolated from lichen.</title>
        <authorList>
            <person name="Somphong A."/>
            <person name="Phongsopitanun W."/>
            <person name="Tanasupawat S."/>
            <person name="Peongsungnone V."/>
        </authorList>
    </citation>
    <scope>NUCLEOTIDE SEQUENCE [LARGE SCALE GENOMIC DNA]</scope>
    <source>
        <strain evidence="3 4">PM05-2</strain>
    </source>
</reference>
<evidence type="ECO:0000313" key="4">
    <source>
        <dbReference type="Proteomes" id="UP000774570"/>
    </source>
</evidence>